<reference evidence="1 2" key="1">
    <citation type="journal article" date="2017" name="BMC Genomics">
        <title>Genomic analysis of methanogenic archaea reveals a shift towards energy conservation.</title>
        <authorList>
            <person name="Gilmore S.P."/>
            <person name="Henske J.K."/>
            <person name="Sexton J.A."/>
            <person name="Solomon K.V."/>
            <person name="Seppala S."/>
            <person name="Yoo J.I."/>
            <person name="Huyett L.M."/>
            <person name="Pressman A."/>
            <person name="Cogan J.Z."/>
            <person name="Kivenson V."/>
            <person name="Peng X."/>
            <person name="Tan Y."/>
            <person name="Valentine D.L."/>
            <person name="O'Malley M.A."/>
        </authorList>
    </citation>
    <scope>NUCLEOTIDE SEQUENCE [LARGE SCALE GENOMIC DNA]</scope>
    <source>
        <strain evidence="1 2">MC-15</strain>
    </source>
</reference>
<organism evidence="1 2">
    <name type="scientific">Methanosarcina spelaei</name>
    <dbReference type="NCBI Taxonomy" id="1036679"/>
    <lineage>
        <taxon>Archaea</taxon>
        <taxon>Methanobacteriati</taxon>
        <taxon>Methanobacteriota</taxon>
        <taxon>Stenosarchaea group</taxon>
        <taxon>Methanomicrobia</taxon>
        <taxon>Methanosarcinales</taxon>
        <taxon>Methanosarcinaceae</taxon>
        <taxon>Methanosarcina</taxon>
    </lineage>
</organism>
<keyword evidence="2" id="KW-1185">Reference proteome</keyword>
<dbReference type="AlphaFoldDB" id="A0A2A2HVN5"/>
<sequence>MVEKKRRQGQIKPNGEKAVPKPVCPKCGEILVRVSFRGDKSQGRAYIPAGWMCPSSTCDYIIKDFVEIEDTEE</sequence>
<evidence type="ECO:0000313" key="2">
    <source>
        <dbReference type="Proteomes" id="UP000218164"/>
    </source>
</evidence>
<evidence type="ECO:0000313" key="1">
    <source>
        <dbReference type="EMBL" id="PAV13569.1"/>
    </source>
</evidence>
<dbReference type="EMBL" id="LMVP01000077">
    <property type="protein sequence ID" value="PAV13569.1"/>
    <property type="molecule type" value="Genomic_DNA"/>
</dbReference>
<comment type="caution">
    <text evidence="1">The sequence shown here is derived from an EMBL/GenBank/DDBJ whole genome shotgun (WGS) entry which is preliminary data.</text>
</comment>
<protein>
    <submittedName>
        <fullName evidence="1">Uncharacterized protein</fullName>
    </submittedName>
</protein>
<dbReference type="Proteomes" id="UP000218164">
    <property type="component" value="Unassembled WGS sequence"/>
</dbReference>
<dbReference type="RefSeq" id="WP_095643631.1">
    <property type="nucleotide sequence ID" value="NZ_LMVP01000077.1"/>
</dbReference>
<proteinExistence type="predicted"/>
<accession>A0A2A2HVN5</accession>
<name>A0A2A2HVN5_9EURY</name>
<gene>
    <name evidence="1" type="ORF">ASJ81_17355</name>
</gene>
<dbReference type="OrthoDB" id="375552at2157"/>